<gene>
    <name evidence="5" type="ORF">LptCag_1287</name>
</gene>
<dbReference type="OrthoDB" id="9814800at2"/>
<feature type="repeat" description="TPR" evidence="3">
    <location>
        <begin position="264"/>
        <end position="297"/>
    </location>
</feature>
<sequence length="587" mass="67101">MNKDHMASPAPMPSELDAKSRENSYITRVETLLGEEKTSAALDLLEEGLRLFPVSSTLLVLQGKAFESMRQWEKAEGCYWRSLKEPFSPVPESFLSLAQVRHFSGEPEKALWFLEEGLSLFPENNDLLREAGIQNGLLGQWWLAFGRIRKAFVDQPSKTQNMLAYGALLERLSFPDILPELIPLYEKLVEQDPAVTEHQILYARALERNNQIRKAIKHVRTLLKTNPKNPVLLKEIGRLLLNLNEHTRSIDSLRLSMESAGESAETHYFIAMAYKASGKPLAGIEAIKRALSIEPDNPEYQTLLGLLYIDLGEPDKAFTAFQSLEEAFPFRSLGDLYLRKKSSNKAITAYMTAFEKDPDPRTGLLLLKLLSSRKDWFLFFETLAWMEILFPEKIEKKFLTDKLLSRWQEDQDFPLTPAESLAIRALSLYFAGNREAAFPLLEQAVLADPLSEVLYWMLGLLEEERGNKEAALTWYGRILHSTREPVTLFHTMARVRTRGGDSFATLEQMLESFLAQYPSRPGFYRVLHEWAIRTENRHRAPEILMKAMTVHPNDVSLYELFCHYHPDHSGRDGLPPFSGQKRVSPAV</sequence>
<dbReference type="InterPro" id="IPR019734">
    <property type="entry name" value="TPR_rpt"/>
</dbReference>
<comment type="caution">
    <text evidence="5">The sequence shown here is derived from an EMBL/GenBank/DDBJ whole genome shotgun (WGS) entry which is preliminary data.</text>
</comment>
<protein>
    <submittedName>
        <fullName evidence="5">Tetratricopeptide repeat protein</fullName>
    </submittedName>
</protein>
<keyword evidence="1" id="KW-0677">Repeat</keyword>
<keyword evidence="2 3" id="KW-0802">TPR repeat</keyword>
<organism evidence="5 6">
    <name type="scientific">Leptospirillum ferriphilum</name>
    <dbReference type="NCBI Taxonomy" id="178606"/>
    <lineage>
        <taxon>Bacteria</taxon>
        <taxon>Pseudomonadati</taxon>
        <taxon>Nitrospirota</taxon>
        <taxon>Nitrospiria</taxon>
        <taxon>Nitrospirales</taxon>
        <taxon>Nitrospiraceae</taxon>
        <taxon>Leptospirillum</taxon>
    </lineage>
</organism>
<dbReference type="PATRIC" id="fig|178606.4.peg.2316"/>
<evidence type="ECO:0000313" key="5">
    <source>
        <dbReference type="EMBL" id="KGA92910.1"/>
    </source>
</evidence>
<dbReference type="PANTHER" id="PTHR44186:SF1">
    <property type="entry name" value="BARDET-BIEDL SYNDROME 4 PROTEIN"/>
    <property type="match status" value="1"/>
</dbReference>
<reference evidence="5 6" key="1">
    <citation type="submission" date="2014-06" db="EMBL/GenBank/DDBJ databases">
        <title>Draft genome sequence of iron oxidizing acidophile Leptospirillum ferriphilum DSM14647.</title>
        <authorList>
            <person name="Cardenas J.P."/>
            <person name="Lazcano M."/>
            <person name="Ossandon F.J."/>
            <person name="Corbett M."/>
            <person name="Holmes D.S."/>
            <person name="Watkin E."/>
        </authorList>
    </citation>
    <scope>NUCLEOTIDE SEQUENCE [LARGE SCALE GENOMIC DNA]</scope>
    <source>
        <strain evidence="5 6">DSM 14647</strain>
    </source>
</reference>
<dbReference type="Pfam" id="PF13432">
    <property type="entry name" value="TPR_16"/>
    <property type="match status" value="3"/>
</dbReference>
<dbReference type="Gene3D" id="1.25.40.10">
    <property type="entry name" value="Tetratricopeptide repeat domain"/>
    <property type="match status" value="2"/>
</dbReference>
<evidence type="ECO:0000256" key="3">
    <source>
        <dbReference type="PROSITE-ProRule" id="PRU00339"/>
    </source>
</evidence>
<feature type="repeat" description="TPR" evidence="3">
    <location>
        <begin position="327"/>
        <end position="360"/>
    </location>
</feature>
<name>A0A094W8S4_9BACT</name>
<proteinExistence type="predicted"/>
<dbReference type="SUPFAM" id="SSF48452">
    <property type="entry name" value="TPR-like"/>
    <property type="match status" value="2"/>
</dbReference>
<dbReference type="PROSITE" id="PS50005">
    <property type="entry name" value="TPR"/>
    <property type="match status" value="2"/>
</dbReference>
<dbReference type="InterPro" id="IPR011990">
    <property type="entry name" value="TPR-like_helical_dom_sf"/>
</dbReference>
<feature type="region of interest" description="Disordered" evidence="4">
    <location>
        <begin position="1"/>
        <end position="21"/>
    </location>
</feature>
<evidence type="ECO:0000313" key="6">
    <source>
        <dbReference type="Proteomes" id="UP000029452"/>
    </source>
</evidence>
<accession>A0A094W8S4</accession>
<dbReference type="AlphaFoldDB" id="A0A094W8S4"/>
<evidence type="ECO:0000256" key="1">
    <source>
        <dbReference type="ARBA" id="ARBA00022737"/>
    </source>
</evidence>
<dbReference type="EMBL" id="JPGK01000010">
    <property type="protein sequence ID" value="KGA92910.1"/>
    <property type="molecule type" value="Genomic_DNA"/>
</dbReference>
<dbReference type="Proteomes" id="UP000029452">
    <property type="component" value="Unassembled WGS sequence"/>
</dbReference>
<dbReference type="RefSeq" id="WP_036083522.1">
    <property type="nucleotide sequence ID" value="NZ_JPGK01000010.1"/>
</dbReference>
<evidence type="ECO:0000256" key="4">
    <source>
        <dbReference type="SAM" id="MobiDB-lite"/>
    </source>
</evidence>
<dbReference type="SMART" id="SM00028">
    <property type="entry name" value="TPR"/>
    <property type="match status" value="8"/>
</dbReference>
<evidence type="ECO:0000256" key="2">
    <source>
        <dbReference type="ARBA" id="ARBA00022803"/>
    </source>
</evidence>
<dbReference type="PANTHER" id="PTHR44186">
    <property type="match status" value="1"/>
</dbReference>